<protein>
    <submittedName>
        <fullName evidence="2">Uncharacterized protein</fullName>
    </submittedName>
</protein>
<feature type="compositionally biased region" description="Low complexity" evidence="1">
    <location>
        <begin position="599"/>
        <end position="611"/>
    </location>
</feature>
<feature type="compositionally biased region" description="Polar residues" evidence="1">
    <location>
        <begin position="612"/>
        <end position="621"/>
    </location>
</feature>
<evidence type="ECO:0000313" key="2">
    <source>
        <dbReference type="EMBL" id="KAK7068986.1"/>
    </source>
</evidence>
<feature type="compositionally biased region" description="Low complexity" evidence="1">
    <location>
        <begin position="167"/>
        <end position="176"/>
    </location>
</feature>
<feature type="region of interest" description="Disordered" evidence="1">
    <location>
        <begin position="551"/>
        <end position="649"/>
    </location>
</feature>
<dbReference type="AlphaFoldDB" id="A0AAN8WMZ0"/>
<feature type="compositionally biased region" description="Basic and acidic residues" evidence="1">
    <location>
        <begin position="105"/>
        <end position="119"/>
    </location>
</feature>
<organism evidence="2 3">
    <name type="scientific">Halocaridina rubra</name>
    <name type="common">Hawaiian red shrimp</name>
    <dbReference type="NCBI Taxonomy" id="373956"/>
    <lineage>
        <taxon>Eukaryota</taxon>
        <taxon>Metazoa</taxon>
        <taxon>Ecdysozoa</taxon>
        <taxon>Arthropoda</taxon>
        <taxon>Crustacea</taxon>
        <taxon>Multicrustacea</taxon>
        <taxon>Malacostraca</taxon>
        <taxon>Eumalacostraca</taxon>
        <taxon>Eucarida</taxon>
        <taxon>Decapoda</taxon>
        <taxon>Pleocyemata</taxon>
        <taxon>Caridea</taxon>
        <taxon>Atyoidea</taxon>
        <taxon>Atyidae</taxon>
        <taxon>Halocaridina</taxon>
    </lineage>
</organism>
<keyword evidence="3" id="KW-1185">Reference proteome</keyword>
<gene>
    <name evidence="2" type="ORF">SK128_012031</name>
</gene>
<feature type="compositionally biased region" description="Basic and acidic residues" evidence="1">
    <location>
        <begin position="87"/>
        <end position="97"/>
    </location>
</feature>
<reference evidence="2 3" key="1">
    <citation type="submission" date="2023-11" db="EMBL/GenBank/DDBJ databases">
        <title>Halocaridina rubra genome assembly.</title>
        <authorList>
            <person name="Smith C."/>
        </authorList>
    </citation>
    <scope>NUCLEOTIDE SEQUENCE [LARGE SCALE GENOMIC DNA]</scope>
    <source>
        <strain evidence="2">EP-1</strain>
        <tissue evidence="2">Whole</tissue>
    </source>
</reference>
<accession>A0AAN8WMZ0</accession>
<dbReference type="Proteomes" id="UP001381693">
    <property type="component" value="Unassembled WGS sequence"/>
</dbReference>
<name>A0AAN8WMZ0_HALRR</name>
<proteinExistence type="predicted"/>
<feature type="compositionally biased region" description="Polar residues" evidence="1">
    <location>
        <begin position="569"/>
        <end position="598"/>
    </location>
</feature>
<feature type="compositionally biased region" description="Basic and acidic residues" evidence="1">
    <location>
        <begin position="139"/>
        <end position="161"/>
    </location>
</feature>
<evidence type="ECO:0000313" key="3">
    <source>
        <dbReference type="Proteomes" id="UP001381693"/>
    </source>
</evidence>
<feature type="compositionally biased region" description="Low complexity" evidence="1">
    <location>
        <begin position="637"/>
        <end position="649"/>
    </location>
</feature>
<comment type="caution">
    <text evidence="2">The sequence shown here is derived from an EMBL/GenBank/DDBJ whole genome shotgun (WGS) entry which is preliminary data.</text>
</comment>
<dbReference type="EMBL" id="JAXCGZ010017062">
    <property type="protein sequence ID" value="KAK7068986.1"/>
    <property type="molecule type" value="Genomic_DNA"/>
</dbReference>
<feature type="region of interest" description="Disordered" evidence="1">
    <location>
        <begin position="87"/>
        <end position="203"/>
    </location>
</feature>
<evidence type="ECO:0000256" key="1">
    <source>
        <dbReference type="SAM" id="MobiDB-lite"/>
    </source>
</evidence>
<sequence length="649" mass="71518">MLLEKKSSSEAESGSYVEDVNLGNLVSSLNTLSLDVSPQKDVVNLECVLSKVTLHDSKHILEPEVEKDISKCEELTKKKENKCQEKKLVSLDEKVPLEEEEDTEGREIAEVPKQSKSEETESTSSEGEETLSLNVNLVDSKDKNVEQDENKEIKEEGKNEEEKDVSDSNNESSSDEATAPLATKKKGKKLLSRGFGTGEQTDQHYQYGRYPPGYTNFQCGQPAVAPIAYASQPIMSPQHAMSPGYSNMAMSPIPGYTEPSFNAVQSGNGFIDGMCPVLGSSSIGFDPDWTPETPPSPNRGENDFIIPQGFSLADATSQFPTQDLDEILPKACNFSNGDVPQNELIPILDELLDAGNFQSLGSSVTFPNGGAPEDKLLLEQIIFNENPQMQNLMLGRNADWQNESDVMSPGQDCYRYPLSPPTEEDSQGISAEVMVMQKLDEELYGKARKRIARIKDEDLTAKDDDGDNPCVVVACQDDNVPRFYENLVAMVERACSIDICCEKPVSKEKGCTSCGNNDRSTFYTPFSMVNNEVLQTRFSVYTQNSFSALKDECDSGSEEEVDPDKSDSQQDNLNTPSSINNQISNRLQNSDETTASFPTTPNNATTGTNQNKILPNTNNQPGKELQYDEEDIEPISTTPNNTTTVSNYH</sequence>